<reference evidence="3 4" key="1">
    <citation type="submission" date="2015-06" db="EMBL/GenBank/DDBJ databases">
        <title>Draft genome sequencing of a biphenyl-degrading bacterium, Janthinobacterium lividum MEG1.</title>
        <authorList>
            <person name="Shimodaira J."/>
            <person name="Hatta T."/>
        </authorList>
    </citation>
    <scope>NUCLEOTIDE SEQUENCE [LARGE SCALE GENOMIC DNA]</scope>
    <source>
        <strain evidence="3 4">MEG1</strain>
    </source>
</reference>
<dbReference type="AlphaFoldDB" id="A0A1S1UCS3"/>
<evidence type="ECO:0000256" key="1">
    <source>
        <dbReference type="SAM" id="Coils"/>
    </source>
</evidence>
<proteinExistence type="predicted"/>
<name>A0A1S1UCS3_9BURK</name>
<evidence type="ECO:0000313" key="4">
    <source>
        <dbReference type="Proteomes" id="UP000179840"/>
    </source>
</evidence>
<feature type="coiled-coil region" evidence="1">
    <location>
        <begin position="33"/>
        <end position="142"/>
    </location>
</feature>
<keyword evidence="1" id="KW-0175">Coiled coil</keyword>
<accession>A0A1S1UCS3</accession>
<protein>
    <recommendedName>
        <fullName evidence="5">DNA repair protein</fullName>
    </recommendedName>
</protein>
<gene>
    <name evidence="3" type="ORF">AKG95_09010</name>
</gene>
<dbReference type="EMBL" id="LFKP01000005">
    <property type="protein sequence ID" value="OHV97829.1"/>
    <property type="molecule type" value="Genomic_DNA"/>
</dbReference>
<feature type="chain" id="PRO_5010171123" description="DNA repair protein" evidence="2">
    <location>
        <begin position="25"/>
        <end position="234"/>
    </location>
</feature>
<evidence type="ECO:0000313" key="3">
    <source>
        <dbReference type="EMBL" id="OHV97829.1"/>
    </source>
</evidence>
<dbReference type="Proteomes" id="UP000179840">
    <property type="component" value="Unassembled WGS sequence"/>
</dbReference>
<evidence type="ECO:0000256" key="2">
    <source>
        <dbReference type="SAM" id="SignalP"/>
    </source>
</evidence>
<sequence length="234" mass="24897">MLIFNKTRLPVLLLMLLAGGGAQAQGQKGQSMEERLRAELRNVTAQLQQTRGELDLLKAKGGPAAKAAPATAAAPASDGLKKELARSQSQLAQERAQKEKLAAEQQRGAAAAQEAAANLAQYRQASEQLAATGKQIEAERARLDGEVASQRGALARCESKNAQLYAAGQDILQAYEGLDVLGVMQARQPFAAQSRVKLEQIAQQYGDQLYQGRFDARQTSDTPAAAALASPKSD</sequence>
<comment type="caution">
    <text evidence="3">The sequence shown here is derived from an EMBL/GenBank/DDBJ whole genome shotgun (WGS) entry which is preliminary data.</text>
</comment>
<keyword evidence="2" id="KW-0732">Signal</keyword>
<evidence type="ECO:0008006" key="5">
    <source>
        <dbReference type="Google" id="ProtNLM"/>
    </source>
</evidence>
<feature type="signal peptide" evidence="2">
    <location>
        <begin position="1"/>
        <end position="24"/>
    </location>
</feature>
<organism evidence="3 4">
    <name type="scientific">Janthinobacterium lividum</name>
    <dbReference type="NCBI Taxonomy" id="29581"/>
    <lineage>
        <taxon>Bacteria</taxon>
        <taxon>Pseudomonadati</taxon>
        <taxon>Pseudomonadota</taxon>
        <taxon>Betaproteobacteria</taxon>
        <taxon>Burkholderiales</taxon>
        <taxon>Oxalobacteraceae</taxon>
        <taxon>Janthinobacterium</taxon>
    </lineage>
</organism>